<keyword evidence="1" id="KW-0560">Oxidoreductase</keyword>
<dbReference type="PRINTS" id="PR00081">
    <property type="entry name" value="GDHRDH"/>
</dbReference>
<dbReference type="Gene3D" id="3.40.50.720">
    <property type="entry name" value="NAD(P)-binding Rossmann-like Domain"/>
    <property type="match status" value="1"/>
</dbReference>
<dbReference type="PRINTS" id="PR00080">
    <property type="entry name" value="SDRFAMILY"/>
</dbReference>
<dbReference type="PANTHER" id="PTHR43157:SF73">
    <property type="entry name" value="WW DOMAIN-CONTAINING OXIDOREDUCTASE-LIKE PROTEIN"/>
    <property type="match status" value="1"/>
</dbReference>
<sequence>MDCLSAWCRSSRRLDGMTAIVTGCNTGIGKETVADFYNRGARVVMACRDTNKADTAKSQIEAAASTDKKGVLVVEKLDLSSQASVRQFAERILASEKRVNILVNNAGIMMCHEGKTEDGFETHIGTNHLGHALLTLLLLKKLKESDSSRIVFVSSYLHTKDKVDLEDMNFEKTPYDPYKAYCRSKAANVLFAKALAMELQKRNISNVSTYSLHPGIISTDIGRHFNETVFWGTTWLFSSIWGLFGKSVKCGAQTTVYCAVDETCANESGLYYSECSVSTPSKQCRDNEFAAKFWDWTIKTLDLQSFDPFAC</sequence>
<comment type="similarity">
    <text evidence="2">Belongs to the short-chain dehydrogenases/reductases (SDR) family.</text>
</comment>
<dbReference type="GO" id="GO:0016491">
    <property type="term" value="F:oxidoreductase activity"/>
    <property type="evidence" value="ECO:0007669"/>
    <property type="project" value="UniProtKB-KW"/>
</dbReference>
<evidence type="ECO:0000313" key="4">
    <source>
        <dbReference type="Proteomes" id="UP001549921"/>
    </source>
</evidence>
<proteinExistence type="inferred from homology"/>
<dbReference type="InterPro" id="IPR036291">
    <property type="entry name" value="NAD(P)-bd_dom_sf"/>
</dbReference>
<dbReference type="EMBL" id="JBEDNZ010000003">
    <property type="protein sequence ID" value="KAL0849927.1"/>
    <property type="molecule type" value="Genomic_DNA"/>
</dbReference>
<dbReference type="AlphaFoldDB" id="A0ABD0TKR6"/>
<dbReference type="InterPro" id="IPR002347">
    <property type="entry name" value="SDR_fam"/>
</dbReference>
<organism evidence="3 4">
    <name type="scientific">Loxostege sticticalis</name>
    <name type="common">Beet webworm moth</name>
    <dbReference type="NCBI Taxonomy" id="481309"/>
    <lineage>
        <taxon>Eukaryota</taxon>
        <taxon>Metazoa</taxon>
        <taxon>Ecdysozoa</taxon>
        <taxon>Arthropoda</taxon>
        <taxon>Hexapoda</taxon>
        <taxon>Insecta</taxon>
        <taxon>Pterygota</taxon>
        <taxon>Neoptera</taxon>
        <taxon>Endopterygota</taxon>
        <taxon>Lepidoptera</taxon>
        <taxon>Glossata</taxon>
        <taxon>Ditrysia</taxon>
        <taxon>Pyraloidea</taxon>
        <taxon>Crambidae</taxon>
        <taxon>Pyraustinae</taxon>
        <taxon>Loxostege</taxon>
    </lineage>
</organism>
<protein>
    <recommendedName>
        <fullName evidence="5">Retinol dehydrogenase 11</fullName>
    </recommendedName>
</protein>
<comment type="caution">
    <text evidence="3">The sequence shown here is derived from an EMBL/GenBank/DDBJ whole genome shotgun (WGS) entry which is preliminary data.</text>
</comment>
<dbReference type="Pfam" id="PF00106">
    <property type="entry name" value="adh_short"/>
    <property type="match status" value="1"/>
</dbReference>
<accession>A0ABD0TKR6</accession>
<evidence type="ECO:0000313" key="3">
    <source>
        <dbReference type="EMBL" id="KAL0849927.1"/>
    </source>
</evidence>
<gene>
    <name evidence="3" type="ORF">ABMA28_011853</name>
</gene>
<dbReference type="PANTHER" id="PTHR43157">
    <property type="entry name" value="PHOSPHATIDYLINOSITOL-GLYCAN BIOSYNTHESIS CLASS F PROTEIN-RELATED"/>
    <property type="match status" value="1"/>
</dbReference>
<reference evidence="3 4" key="1">
    <citation type="submission" date="2024-06" db="EMBL/GenBank/DDBJ databases">
        <title>A chromosome-level genome assembly of beet webworm, Loxostege sticticalis.</title>
        <authorList>
            <person name="Zhang Y."/>
        </authorList>
    </citation>
    <scope>NUCLEOTIDE SEQUENCE [LARGE SCALE GENOMIC DNA]</scope>
    <source>
        <strain evidence="3">AQ028</strain>
        <tissue evidence="3">Male pupae</tissue>
    </source>
</reference>
<evidence type="ECO:0000256" key="1">
    <source>
        <dbReference type="ARBA" id="ARBA00023002"/>
    </source>
</evidence>
<name>A0ABD0TKR6_LOXSC</name>
<evidence type="ECO:0000256" key="2">
    <source>
        <dbReference type="RuleBase" id="RU000363"/>
    </source>
</evidence>
<dbReference type="EMBL" id="JBEDNZ010000003">
    <property type="protein sequence ID" value="KAL0849928.1"/>
    <property type="molecule type" value="Genomic_DNA"/>
</dbReference>
<dbReference type="Proteomes" id="UP001549921">
    <property type="component" value="Unassembled WGS sequence"/>
</dbReference>
<evidence type="ECO:0008006" key="5">
    <source>
        <dbReference type="Google" id="ProtNLM"/>
    </source>
</evidence>
<dbReference type="SUPFAM" id="SSF51735">
    <property type="entry name" value="NAD(P)-binding Rossmann-fold domains"/>
    <property type="match status" value="1"/>
</dbReference>